<dbReference type="GO" id="GO:0008270">
    <property type="term" value="F:zinc ion binding"/>
    <property type="evidence" value="ECO:0007669"/>
    <property type="project" value="UniProtKB-KW"/>
</dbReference>
<dbReference type="SUPFAM" id="SSF57667">
    <property type="entry name" value="beta-beta-alpha zinc fingers"/>
    <property type="match status" value="1"/>
</dbReference>
<evidence type="ECO:0000313" key="4">
    <source>
        <dbReference type="Proteomes" id="UP001497623"/>
    </source>
</evidence>
<accession>A0AAV2QPW6</accession>
<evidence type="ECO:0000313" key="3">
    <source>
        <dbReference type="EMBL" id="CAL4095332.1"/>
    </source>
</evidence>
<keyword evidence="1" id="KW-0862">Zinc</keyword>
<organism evidence="3 4">
    <name type="scientific">Meganyctiphanes norvegica</name>
    <name type="common">Northern krill</name>
    <name type="synonym">Thysanopoda norvegica</name>
    <dbReference type="NCBI Taxonomy" id="48144"/>
    <lineage>
        <taxon>Eukaryota</taxon>
        <taxon>Metazoa</taxon>
        <taxon>Ecdysozoa</taxon>
        <taxon>Arthropoda</taxon>
        <taxon>Crustacea</taxon>
        <taxon>Multicrustacea</taxon>
        <taxon>Malacostraca</taxon>
        <taxon>Eumalacostraca</taxon>
        <taxon>Eucarida</taxon>
        <taxon>Euphausiacea</taxon>
        <taxon>Euphausiidae</taxon>
        <taxon>Meganyctiphanes</taxon>
    </lineage>
</organism>
<keyword evidence="1" id="KW-0863">Zinc-finger</keyword>
<name>A0AAV2QPW6_MEGNR</name>
<dbReference type="InterPro" id="IPR013087">
    <property type="entry name" value="Znf_C2H2_type"/>
</dbReference>
<feature type="domain" description="C2H2-type" evidence="2">
    <location>
        <begin position="100"/>
        <end position="127"/>
    </location>
</feature>
<dbReference type="PROSITE" id="PS50157">
    <property type="entry name" value="ZINC_FINGER_C2H2_2"/>
    <property type="match status" value="1"/>
</dbReference>
<dbReference type="EMBL" id="CAXKWB010009607">
    <property type="protein sequence ID" value="CAL4095332.1"/>
    <property type="molecule type" value="Genomic_DNA"/>
</dbReference>
<dbReference type="Proteomes" id="UP001497623">
    <property type="component" value="Unassembled WGS sequence"/>
</dbReference>
<gene>
    <name evidence="3" type="ORF">MNOR_LOCUS15387</name>
</gene>
<dbReference type="PROSITE" id="PS00028">
    <property type="entry name" value="ZINC_FINGER_C2H2_1"/>
    <property type="match status" value="1"/>
</dbReference>
<comment type="caution">
    <text evidence="3">The sequence shown here is derived from an EMBL/GenBank/DDBJ whole genome shotgun (WGS) entry which is preliminary data.</text>
</comment>
<proteinExistence type="predicted"/>
<dbReference type="AlphaFoldDB" id="A0AAV2QPW6"/>
<sequence length="145" mass="16028">CEFPATTQPQRQCILALPATAAPRVHHLHYREPYWGASEAVAAAASTAASTAAGAAAAGSTYQHRQTQKHMSMPEGDWDTAKAAAQVLCEGRKSGTSNAFVCRYCQRVFRKSYNLLIHERSHEDHTKCHYDVFRVRSSLQVYGMS</sequence>
<evidence type="ECO:0000259" key="2">
    <source>
        <dbReference type="PROSITE" id="PS50157"/>
    </source>
</evidence>
<evidence type="ECO:0000256" key="1">
    <source>
        <dbReference type="PROSITE-ProRule" id="PRU00042"/>
    </source>
</evidence>
<dbReference type="Gene3D" id="3.30.160.60">
    <property type="entry name" value="Classic Zinc Finger"/>
    <property type="match status" value="1"/>
</dbReference>
<protein>
    <recommendedName>
        <fullName evidence="2">C2H2-type domain-containing protein</fullName>
    </recommendedName>
</protein>
<reference evidence="3 4" key="1">
    <citation type="submission" date="2024-05" db="EMBL/GenBank/DDBJ databases">
        <authorList>
            <person name="Wallberg A."/>
        </authorList>
    </citation>
    <scope>NUCLEOTIDE SEQUENCE [LARGE SCALE GENOMIC DNA]</scope>
</reference>
<keyword evidence="1" id="KW-0479">Metal-binding</keyword>
<feature type="non-terminal residue" evidence="3">
    <location>
        <position position="1"/>
    </location>
</feature>
<dbReference type="InterPro" id="IPR036236">
    <property type="entry name" value="Znf_C2H2_sf"/>
</dbReference>
<keyword evidence="4" id="KW-1185">Reference proteome</keyword>